<evidence type="ECO:0000313" key="1">
    <source>
        <dbReference type="EMBL" id="CAK0908173.1"/>
    </source>
</evidence>
<name>A0ABN9Y6F8_9DINO</name>
<reference evidence="1" key="1">
    <citation type="submission" date="2023-10" db="EMBL/GenBank/DDBJ databases">
        <authorList>
            <person name="Chen Y."/>
            <person name="Shah S."/>
            <person name="Dougan E. K."/>
            <person name="Thang M."/>
            <person name="Chan C."/>
        </authorList>
    </citation>
    <scope>NUCLEOTIDE SEQUENCE [LARGE SCALE GENOMIC DNA]</scope>
</reference>
<proteinExistence type="predicted"/>
<feature type="non-terminal residue" evidence="1">
    <location>
        <position position="165"/>
    </location>
</feature>
<gene>
    <name evidence="1" type="ORF">PCOR1329_LOCUS82929</name>
</gene>
<dbReference type="Proteomes" id="UP001189429">
    <property type="component" value="Unassembled WGS sequence"/>
</dbReference>
<accession>A0ABN9Y6F8</accession>
<keyword evidence="2" id="KW-1185">Reference proteome</keyword>
<sequence length="165" mass="18432">MEVPLGSRVGRLYILRDTLVDSIEQEVERTFEGLAVAARAARTAGVFCSRPTEAAERVDVAYNLVKRLTYQRFERTLTEFAVAPKLGNGIAKLHDLEKAYEGKIKQDCAKLCDFDSTSKEEQLKGLPIKMGQSDEVDHEPGYFTEMVRDIVNELVDTNSVNSETG</sequence>
<dbReference type="EMBL" id="CAUYUJ010021970">
    <property type="protein sequence ID" value="CAK0908173.1"/>
    <property type="molecule type" value="Genomic_DNA"/>
</dbReference>
<organism evidence="1 2">
    <name type="scientific">Prorocentrum cordatum</name>
    <dbReference type="NCBI Taxonomy" id="2364126"/>
    <lineage>
        <taxon>Eukaryota</taxon>
        <taxon>Sar</taxon>
        <taxon>Alveolata</taxon>
        <taxon>Dinophyceae</taxon>
        <taxon>Prorocentrales</taxon>
        <taxon>Prorocentraceae</taxon>
        <taxon>Prorocentrum</taxon>
    </lineage>
</organism>
<protein>
    <submittedName>
        <fullName evidence="1">Uncharacterized protein</fullName>
    </submittedName>
</protein>
<evidence type="ECO:0000313" key="2">
    <source>
        <dbReference type="Proteomes" id="UP001189429"/>
    </source>
</evidence>
<comment type="caution">
    <text evidence="1">The sequence shown here is derived from an EMBL/GenBank/DDBJ whole genome shotgun (WGS) entry which is preliminary data.</text>
</comment>